<comment type="caution">
    <text evidence="3">The sequence shown here is derived from an EMBL/GenBank/DDBJ whole genome shotgun (WGS) entry which is preliminary data.</text>
</comment>
<keyword evidence="2" id="KW-1133">Transmembrane helix</keyword>
<evidence type="ECO:0000256" key="1">
    <source>
        <dbReference type="SAM" id="MobiDB-lite"/>
    </source>
</evidence>
<reference evidence="3 4" key="1">
    <citation type="submission" date="2013-11" db="EMBL/GenBank/DDBJ databases">
        <title>The Genome Sequence of Phytophthora parasitica P1976.</title>
        <authorList>
            <consortium name="The Broad Institute Genomics Platform"/>
            <person name="Russ C."/>
            <person name="Tyler B."/>
            <person name="Panabieres F."/>
            <person name="Shan W."/>
            <person name="Tripathy S."/>
            <person name="Grunwald N."/>
            <person name="Machado M."/>
            <person name="Johnson C.S."/>
            <person name="Walker B."/>
            <person name="Young S."/>
            <person name="Zeng Q."/>
            <person name="Gargeya S."/>
            <person name="Fitzgerald M."/>
            <person name="Haas B."/>
            <person name="Abouelleil A."/>
            <person name="Allen A.W."/>
            <person name="Alvarado L."/>
            <person name="Arachchi H.M."/>
            <person name="Berlin A.M."/>
            <person name="Chapman S.B."/>
            <person name="Gainer-Dewar J."/>
            <person name="Goldberg J."/>
            <person name="Griggs A."/>
            <person name="Gujja S."/>
            <person name="Hansen M."/>
            <person name="Howarth C."/>
            <person name="Imamovic A."/>
            <person name="Ireland A."/>
            <person name="Larimer J."/>
            <person name="McCowan C."/>
            <person name="Murphy C."/>
            <person name="Pearson M."/>
            <person name="Poon T.W."/>
            <person name="Priest M."/>
            <person name="Roberts A."/>
            <person name="Saif S."/>
            <person name="Shea T."/>
            <person name="Sisk P."/>
            <person name="Sykes S."/>
            <person name="Wortman J."/>
            <person name="Nusbaum C."/>
            <person name="Birren B."/>
        </authorList>
    </citation>
    <scope>NUCLEOTIDE SEQUENCE [LARGE SCALE GENOMIC DNA]</scope>
    <source>
        <strain evidence="3 4">P1976</strain>
    </source>
</reference>
<feature type="region of interest" description="Disordered" evidence="1">
    <location>
        <begin position="31"/>
        <end position="64"/>
    </location>
</feature>
<feature type="compositionally biased region" description="Polar residues" evidence="1">
    <location>
        <begin position="33"/>
        <end position="52"/>
    </location>
</feature>
<dbReference type="AlphaFoldDB" id="A0A081B0A2"/>
<dbReference type="OrthoDB" id="76049at2759"/>
<feature type="transmembrane region" description="Helical" evidence="2">
    <location>
        <begin position="6"/>
        <end position="24"/>
    </location>
</feature>
<feature type="transmembrane region" description="Helical" evidence="2">
    <location>
        <begin position="130"/>
        <end position="148"/>
    </location>
</feature>
<evidence type="ECO:0000256" key="2">
    <source>
        <dbReference type="SAM" id="Phobius"/>
    </source>
</evidence>
<keyword evidence="2" id="KW-0472">Membrane</keyword>
<proteinExistence type="predicted"/>
<organism evidence="3 4">
    <name type="scientific">Phytophthora nicotianae P1976</name>
    <dbReference type="NCBI Taxonomy" id="1317066"/>
    <lineage>
        <taxon>Eukaryota</taxon>
        <taxon>Sar</taxon>
        <taxon>Stramenopiles</taxon>
        <taxon>Oomycota</taxon>
        <taxon>Peronosporomycetes</taxon>
        <taxon>Peronosporales</taxon>
        <taxon>Peronosporaceae</taxon>
        <taxon>Phytophthora</taxon>
    </lineage>
</organism>
<sequence length="188" mass="20760">MDELQSVGLGVALGLLVVCVLTLYPGEPFDYSADSSSAGNRNELSRTISSVDPPNIKKSSKTEESEHYQQLVDIERAVQRVKIQNLQELLGLEQEKVQQLVERAKVEAITAAQTPGGLPSSSYPGSKSAWLDRGFFAIMSGLLVWVLWQDYSINVFSMAAYLLPREAEMIRQIAAAPRTLVSQFLGLW</sequence>
<protein>
    <submittedName>
        <fullName evidence="3">Uncharacterized protein</fullName>
    </submittedName>
</protein>
<evidence type="ECO:0000313" key="4">
    <source>
        <dbReference type="Proteomes" id="UP000028582"/>
    </source>
</evidence>
<name>A0A081B0A2_PHYNI</name>
<evidence type="ECO:0000313" key="3">
    <source>
        <dbReference type="EMBL" id="ETO84563.1"/>
    </source>
</evidence>
<keyword evidence="2" id="KW-0812">Transmembrane</keyword>
<dbReference type="Proteomes" id="UP000028582">
    <property type="component" value="Unassembled WGS sequence"/>
</dbReference>
<accession>A0A081B0A2</accession>
<dbReference type="EMBL" id="ANJA01000276">
    <property type="protein sequence ID" value="ETO84563.1"/>
    <property type="molecule type" value="Genomic_DNA"/>
</dbReference>
<gene>
    <name evidence="3" type="ORF">F444_01508</name>
</gene>